<protein>
    <recommendedName>
        <fullName evidence="6">Tetratricopeptide repeat protein</fullName>
    </recommendedName>
</protein>
<evidence type="ECO:0008006" key="6">
    <source>
        <dbReference type="Google" id="ProtNLM"/>
    </source>
</evidence>
<evidence type="ECO:0000256" key="3">
    <source>
        <dbReference type="PROSITE-ProRule" id="PRU00339"/>
    </source>
</evidence>
<sequence length="1290" mass="152970">MESNNHVEQIKKQLRQINDYIVFHTQLESCITFIQSIDNEKIFFVSSISDILQISSHLEILSQIDSIFIFNWERVDHEYLVFTNSKLIGIYNDFDLLCLSIEEQVHFLHRHLQTFNFLDQDEYLTKDLSKQTIDLLWFQLYHDVLFQLTYDEESKQEMIDVCRSYYRDNITALKMIEEFKNEYRSEDALQWYLKKSFLYKIINKALRIKDFDQLYIFRYFMKDLTENFIREHQKLLQSGKEILFTYCEMKITKDQIEKFQENEGKLISINGFFSTNIFCSTALKQELKLSKQNELISVILQIQIDLQHLNNNVIIVDNVHFSEFPYDEQQEILFDSNVTFRLEKVRMEGEIWLIEMTASNDGQIIKEKYIKDSHRQIEDLSIEILFGRLMCDIGQWNQSQYLFEYLLSKSNNNNEDLAKVEYSLGDVLQWKGEWTEARKYYDHAYERLISVKPTRIKDLTYILFKIGEILYIEGKYEEARDYYERALTMRKENSSSKINMLYPMIHQRSRLLSRVRASFRPILLNLTGFFQMRFRSFRTKNVEEISRQIPSKYTVDKMERIDGKLTERRWLEIYGNIGETGKLQMSDSVFIATIIRCFGKIFEQQEKYDEALIFHQKALTILEEYYQSSHIDIAVSLYCISQVLIGQQSYNKALEICQRAMSIYTRYYPKGHVYITSTLNKIGYIIYIQGKHNEARNIFEQTLTMQKKYYAYSHINMADSLSGIGHVHYGQGKYHEVMIFYEQALKILQKYFFPGHDEIICMLNNIGYVKNEQGNYDEAVDFHRRALEMQEKYYPFYYAKIANTLNYISNVLVRQSKYNEALCYCQRALKLQEIYYPFGHASMASSLSSIGDVLYEQGKYNEAIDIQQRALAITEKHNPSDYSSIGFFMNNIGIMLCTQEKYDEALDYHRRALEIQENYCSSRQREIANNLNYIGNILLGQKEYDEALKYYQRAFEIQENYYPCGHIDIVVTLNNIGTTLRQQQKFDEAIEYHQKALELQEKYYPSGNVAIAFTINRIGHVLYEESKFDAAIDYYRRALSIQENFYPDGYIDTSHTFTFIGNILYELRTYDEAIQAHQKALAIREKYYEFPHIDIAESLSNIGYILYSQEKYDDATEFYRRSLAIRKKLNPCSNSSIAAILNNIGKALYEQRKYDESLDFQQQALAVLKNGGRSKSTDPNDVDVSSYRLRYFNSTECTMLANSSLGSQCEVLMIDIENRTNILEFINTMPKLRTLRIRRKNDKMNSYELSEINEDLIEWLREHLPSTRAYSINRNLYNISHINIWIDKEK</sequence>
<dbReference type="Pfam" id="PF13374">
    <property type="entry name" value="TPR_10"/>
    <property type="match status" value="2"/>
</dbReference>
<comment type="caution">
    <text evidence="4">The sequence shown here is derived from an EMBL/GenBank/DDBJ whole genome shotgun (WGS) entry which is preliminary data.</text>
</comment>
<feature type="repeat" description="TPR" evidence="3">
    <location>
        <begin position="928"/>
        <end position="961"/>
    </location>
</feature>
<feature type="repeat" description="TPR" evidence="3">
    <location>
        <begin position="1096"/>
        <end position="1129"/>
    </location>
</feature>
<feature type="repeat" description="TPR" evidence="3">
    <location>
        <begin position="970"/>
        <end position="1003"/>
    </location>
</feature>
<proteinExistence type="predicted"/>
<dbReference type="EMBL" id="CAJNOO010002858">
    <property type="protein sequence ID" value="CAF1302178.1"/>
    <property type="molecule type" value="Genomic_DNA"/>
</dbReference>
<dbReference type="SUPFAM" id="SSF48452">
    <property type="entry name" value="TPR-like"/>
    <property type="match status" value="5"/>
</dbReference>
<dbReference type="PROSITE" id="PS50005">
    <property type="entry name" value="TPR"/>
    <property type="match status" value="10"/>
</dbReference>
<dbReference type="PANTHER" id="PTHR45641:SF19">
    <property type="entry name" value="NEPHROCYSTIN-3"/>
    <property type="match status" value="1"/>
</dbReference>
<dbReference type="SUPFAM" id="SSF56399">
    <property type="entry name" value="ADP-ribosylation"/>
    <property type="match status" value="1"/>
</dbReference>
<gene>
    <name evidence="4" type="ORF">RFH988_LOCUS29784</name>
</gene>
<evidence type="ECO:0000313" key="5">
    <source>
        <dbReference type="Proteomes" id="UP000663882"/>
    </source>
</evidence>
<evidence type="ECO:0000313" key="4">
    <source>
        <dbReference type="EMBL" id="CAF1302178.1"/>
    </source>
</evidence>
<dbReference type="OrthoDB" id="5986190at2759"/>
<dbReference type="SMART" id="SM00028">
    <property type="entry name" value="TPR"/>
    <property type="match status" value="16"/>
</dbReference>
<dbReference type="Proteomes" id="UP000663882">
    <property type="component" value="Unassembled WGS sequence"/>
</dbReference>
<dbReference type="PANTHER" id="PTHR45641">
    <property type="entry name" value="TETRATRICOPEPTIDE REPEAT PROTEIN (AFU_ORTHOLOGUE AFUA_6G03870)"/>
    <property type="match status" value="1"/>
</dbReference>
<dbReference type="Pfam" id="PF13424">
    <property type="entry name" value="TPR_12"/>
    <property type="match status" value="7"/>
</dbReference>
<feature type="repeat" description="TPR" evidence="3">
    <location>
        <begin position="760"/>
        <end position="793"/>
    </location>
</feature>
<dbReference type="PROSITE" id="PS50293">
    <property type="entry name" value="TPR_REGION"/>
    <property type="match status" value="1"/>
</dbReference>
<evidence type="ECO:0000256" key="1">
    <source>
        <dbReference type="ARBA" id="ARBA00022737"/>
    </source>
</evidence>
<feature type="repeat" description="TPR" evidence="3">
    <location>
        <begin position="844"/>
        <end position="877"/>
    </location>
</feature>
<feature type="repeat" description="TPR" evidence="3">
    <location>
        <begin position="718"/>
        <end position="751"/>
    </location>
</feature>
<keyword evidence="2 3" id="KW-0802">TPR repeat</keyword>
<keyword evidence="1" id="KW-0677">Repeat</keyword>
<feature type="repeat" description="TPR" evidence="3">
    <location>
        <begin position="460"/>
        <end position="493"/>
    </location>
</feature>
<reference evidence="4" key="1">
    <citation type="submission" date="2021-02" db="EMBL/GenBank/DDBJ databases">
        <authorList>
            <person name="Nowell W R."/>
        </authorList>
    </citation>
    <scope>NUCLEOTIDE SEQUENCE</scope>
</reference>
<dbReference type="Gene3D" id="3.90.176.10">
    <property type="entry name" value="Toxin ADP-ribosyltransferase, Chain A, domain 1"/>
    <property type="match status" value="1"/>
</dbReference>
<accession>A0A815DS18</accession>
<name>A0A815DS18_9BILA</name>
<evidence type="ECO:0000256" key="2">
    <source>
        <dbReference type="ARBA" id="ARBA00022803"/>
    </source>
</evidence>
<dbReference type="InterPro" id="IPR011990">
    <property type="entry name" value="TPR-like_helical_dom_sf"/>
</dbReference>
<feature type="repeat" description="TPR" evidence="3">
    <location>
        <begin position="1012"/>
        <end position="1045"/>
    </location>
</feature>
<dbReference type="Gene3D" id="1.25.40.10">
    <property type="entry name" value="Tetratricopeptide repeat domain"/>
    <property type="match status" value="5"/>
</dbReference>
<organism evidence="4 5">
    <name type="scientific">Rotaria sordida</name>
    <dbReference type="NCBI Taxonomy" id="392033"/>
    <lineage>
        <taxon>Eukaryota</taxon>
        <taxon>Metazoa</taxon>
        <taxon>Spiralia</taxon>
        <taxon>Gnathifera</taxon>
        <taxon>Rotifera</taxon>
        <taxon>Eurotatoria</taxon>
        <taxon>Bdelloidea</taxon>
        <taxon>Philodinida</taxon>
        <taxon>Philodinidae</taxon>
        <taxon>Rotaria</taxon>
    </lineage>
</organism>
<dbReference type="InterPro" id="IPR019734">
    <property type="entry name" value="TPR_rpt"/>
</dbReference>
<feature type="repeat" description="TPR" evidence="3">
    <location>
        <begin position="1054"/>
        <end position="1087"/>
    </location>
</feature>
<feature type="repeat" description="TPR" evidence="3">
    <location>
        <begin position="886"/>
        <end position="919"/>
    </location>
</feature>